<name>A0A379ZUM1_9GAMM</name>
<accession>A0A379ZUM1</accession>
<dbReference type="GO" id="GO:0003677">
    <property type="term" value="F:DNA binding"/>
    <property type="evidence" value="ECO:0007669"/>
    <property type="project" value="UniProtKB-KW"/>
</dbReference>
<organism evidence="4 5">
    <name type="scientific">Serratia quinivorans</name>
    <dbReference type="NCBI Taxonomy" id="137545"/>
    <lineage>
        <taxon>Bacteria</taxon>
        <taxon>Pseudomonadati</taxon>
        <taxon>Pseudomonadota</taxon>
        <taxon>Gammaproteobacteria</taxon>
        <taxon>Enterobacterales</taxon>
        <taxon>Yersiniaceae</taxon>
        <taxon>Serratia</taxon>
    </lineage>
</organism>
<dbReference type="RefSeq" id="WP_012146952.1">
    <property type="nucleotide sequence ID" value="NZ_CAMISD010000006.1"/>
</dbReference>
<dbReference type="SUPFAM" id="SSF46894">
    <property type="entry name" value="C-terminal effector domain of the bipartite response regulators"/>
    <property type="match status" value="1"/>
</dbReference>
<dbReference type="Proteomes" id="UP000255529">
    <property type="component" value="Unassembled WGS sequence"/>
</dbReference>
<keyword evidence="2" id="KW-1133">Transmembrane helix</keyword>
<evidence type="ECO:0000313" key="5">
    <source>
        <dbReference type="Proteomes" id="UP000255529"/>
    </source>
</evidence>
<feature type="domain" description="OmpR/PhoB-type" evidence="3">
    <location>
        <begin position="31"/>
        <end position="105"/>
    </location>
</feature>
<evidence type="ECO:0000313" key="4">
    <source>
        <dbReference type="EMBL" id="SUI68658.1"/>
    </source>
</evidence>
<dbReference type="GO" id="GO:0006355">
    <property type="term" value="P:regulation of DNA-templated transcription"/>
    <property type="evidence" value="ECO:0007669"/>
    <property type="project" value="InterPro"/>
</dbReference>
<evidence type="ECO:0000256" key="2">
    <source>
        <dbReference type="SAM" id="Phobius"/>
    </source>
</evidence>
<keyword evidence="2" id="KW-0472">Membrane</keyword>
<dbReference type="GO" id="GO:0000160">
    <property type="term" value="P:phosphorelay signal transduction system"/>
    <property type="evidence" value="ECO:0007669"/>
    <property type="project" value="InterPro"/>
</dbReference>
<gene>
    <name evidence="4" type="ORF">NCTC11544_02999</name>
</gene>
<evidence type="ECO:0000259" key="3">
    <source>
        <dbReference type="SMART" id="SM00862"/>
    </source>
</evidence>
<evidence type="ECO:0000256" key="1">
    <source>
        <dbReference type="ARBA" id="ARBA00023125"/>
    </source>
</evidence>
<dbReference type="InterPro" id="IPR016032">
    <property type="entry name" value="Sig_transdc_resp-reg_C-effctor"/>
</dbReference>
<keyword evidence="2" id="KW-0812">Transmembrane</keyword>
<dbReference type="SMART" id="SM00862">
    <property type="entry name" value="Trans_reg_C"/>
    <property type="match status" value="1"/>
</dbReference>
<sequence>MTLAEKKLSLVENDFLVLNSKSSTLIIKPKNITIHLTELQRRLFCILLSGVTKKQEVIESVWENNHVTITDNNYHQLIYQCRTLLSRHGIPPEVIKTIPRYGVRFNYSPLEEVLSQRTVKLPKWHKKLAGMLSERQRLVRNVLLLVVINYIVIASVVV</sequence>
<dbReference type="InterPro" id="IPR001867">
    <property type="entry name" value="OmpR/PhoB-type_DNA-bd"/>
</dbReference>
<protein>
    <recommendedName>
        <fullName evidence="3">OmpR/PhoB-type domain-containing protein</fullName>
    </recommendedName>
</protein>
<keyword evidence="1" id="KW-0238">DNA-binding</keyword>
<dbReference type="AlphaFoldDB" id="A0A379ZUM1"/>
<proteinExistence type="predicted"/>
<dbReference type="Gene3D" id="1.10.10.10">
    <property type="entry name" value="Winged helix-like DNA-binding domain superfamily/Winged helix DNA-binding domain"/>
    <property type="match status" value="1"/>
</dbReference>
<dbReference type="InterPro" id="IPR036388">
    <property type="entry name" value="WH-like_DNA-bd_sf"/>
</dbReference>
<feature type="transmembrane region" description="Helical" evidence="2">
    <location>
        <begin position="138"/>
        <end position="157"/>
    </location>
</feature>
<dbReference type="EMBL" id="UGYN01000002">
    <property type="protein sequence ID" value="SUI68658.1"/>
    <property type="molecule type" value="Genomic_DNA"/>
</dbReference>
<reference evidence="4 5" key="1">
    <citation type="submission" date="2018-06" db="EMBL/GenBank/DDBJ databases">
        <authorList>
            <consortium name="Pathogen Informatics"/>
            <person name="Doyle S."/>
        </authorList>
    </citation>
    <scope>NUCLEOTIDE SEQUENCE [LARGE SCALE GENOMIC DNA]</scope>
    <source>
        <strain evidence="4 5">NCTC11544</strain>
    </source>
</reference>